<dbReference type="EMBL" id="LCCZ01000026">
    <property type="protein sequence ID" value="KKS43636.1"/>
    <property type="molecule type" value="Genomic_DNA"/>
</dbReference>
<protein>
    <submittedName>
        <fullName evidence="1">Uncharacterized protein</fullName>
    </submittedName>
</protein>
<dbReference type="Proteomes" id="UP000034875">
    <property type="component" value="Unassembled WGS sequence"/>
</dbReference>
<organism evidence="1 2">
    <name type="scientific">candidate division CPR1 bacterium GW2011_GWA2_42_17</name>
    <dbReference type="NCBI Taxonomy" id="1618341"/>
    <lineage>
        <taxon>Bacteria</taxon>
        <taxon>candidate division CPR1</taxon>
    </lineage>
</organism>
<name>A0A0G1BBD4_9BACT</name>
<evidence type="ECO:0000313" key="2">
    <source>
        <dbReference type="Proteomes" id="UP000034875"/>
    </source>
</evidence>
<reference evidence="1 2" key="1">
    <citation type="journal article" date="2015" name="Nature">
        <title>rRNA introns, odd ribosomes, and small enigmatic genomes across a large radiation of phyla.</title>
        <authorList>
            <person name="Brown C.T."/>
            <person name="Hug L.A."/>
            <person name="Thomas B.C."/>
            <person name="Sharon I."/>
            <person name="Castelle C.J."/>
            <person name="Singh A."/>
            <person name="Wilkins M.J."/>
            <person name="Williams K.H."/>
            <person name="Banfield J.F."/>
        </authorList>
    </citation>
    <scope>NUCLEOTIDE SEQUENCE [LARGE SCALE GENOMIC DNA]</scope>
</reference>
<evidence type="ECO:0000313" key="1">
    <source>
        <dbReference type="EMBL" id="KKS43636.1"/>
    </source>
</evidence>
<proteinExistence type="predicted"/>
<comment type="caution">
    <text evidence="1">The sequence shown here is derived from an EMBL/GenBank/DDBJ whole genome shotgun (WGS) entry which is preliminary data.</text>
</comment>
<dbReference type="AlphaFoldDB" id="A0A0G1BBD4"/>
<gene>
    <name evidence="1" type="ORF">UV05_C0026G0002</name>
</gene>
<accession>A0A0G1BBD4</accession>
<sequence>MKPEEIQRLVEELLTKLKQCNKQIETGRLILQDHGVGLLITNKGTTANDFQQFTTLVHIGIHTLWLENSDIESHKFWEMMMYEFKAFVYGFDVGLVFGQFKSELAKAK</sequence>